<dbReference type="GO" id="GO:0005544">
    <property type="term" value="F:calcium-dependent phospholipid binding"/>
    <property type="evidence" value="ECO:0007669"/>
    <property type="project" value="TreeGrafter"/>
</dbReference>
<dbReference type="GO" id="GO:0005829">
    <property type="term" value="C:cytosol"/>
    <property type="evidence" value="ECO:0007669"/>
    <property type="project" value="TreeGrafter"/>
</dbReference>
<dbReference type="GO" id="GO:0005635">
    <property type="term" value="C:nuclear envelope"/>
    <property type="evidence" value="ECO:0007669"/>
    <property type="project" value="TreeGrafter"/>
</dbReference>
<feature type="compositionally biased region" description="Basic and acidic residues" evidence="4">
    <location>
        <begin position="243"/>
        <end position="259"/>
    </location>
</feature>
<dbReference type="GO" id="GO:0047498">
    <property type="term" value="F:calcium-dependent phospholipase A2 activity"/>
    <property type="evidence" value="ECO:0007669"/>
    <property type="project" value="TreeGrafter"/>
</dbReference>
<dbReference type="GO" id="GO:0005654">
    <property type="term" value="C:nucleoplasm"/>
    <property type="evidence" value="ECO:0007669"/>
    <property type="project" value="TreeGrafter"/>
</dbReference>
<dbReference type="Proteomes" id="UP001066276">
    <property type="component" value="Chromosome 6"/>
</dbReference>
<accession>A0AAV7QC00</accession>
<dbReference type="AlphaFoldDB" id="A0AAV7QC00"/>
<feature type="compositionally biased region" description="Polar residues" evidence="4">
    <location>
        <begin position="207"/>
        <end position="216"/>
    </location>
</feature>
<reference evidence="6" key="1">
    <citation type="journal article" date="2022" name="bioRxiv">
        <title>Sequencing and chromosome-scale assembly of the giantPleurodeles waltlgenome.</title>
        <authorList>
            <person name="Brown T."/>
            <person name="Elewa A."/>
            <person name="Iarovenko S."/>
            <person name="Subramanian E."/>
            <person name="Araus A.J."/>
            <person name="Petzold A."/>
            <person name="Susuki M."/>
            <person name="Suzuki K.-i.T."/>
            <person name="Hayashi T."/>
            <person name="Toyoda A."/>
            <person name="Oliveira C."/>
            <person name="Osipova E."/>
            <person name="Leigh N.D."/>
            <person name="Simon A."/>
            <person name="Yun M.H."/>
        </authorList>
    </citation>
    <scope>NUCLEOTIDE SEQUENCE</scope>
    <source>
        <strain evidence="6">20211129_DDA</strain>
        <tissue evidence="6">Liver</tissue>
    </source>
</reference>
<dbReference type="PROSITE" id="PS51210">
    <property type="entry name" value="PLA2C"/>
    <property type="match status" value="1"/>
</dbReference>
<keyword evidence="7" id="KW-1185">Reference proteome</keyword>
<dbReference type="Gene3D" id="3.40.1090.10">
    <property type="entry name" value="Cytosolic phospholipase A2 catalytic domain"/>
    <property type="match status" value="1"/>
</dbReference>
<dbReference type="SMART" id="SM00022">
    <property type="entry name" value="PLAc"/>
    <property type="match status" value="1"/>
</dbReference>
<feature type="domain" description="PLA2c" evidence="5">
    <location>
        <begin position="252"/>
        <end position="775"/>
    </location>
</feature>
<feature type="compositionally biased region" description="Basic and acidic residues" evidence="4">
    <location>
        <begin position="165"/>
        <end position="188"/>
    </location>
</feature>
<keyword evidence="3" id="KW-0442">Lipid degradation</keyword>
<dbReference type="Pfam" id="PF01735">
    <property type="entry name" value="PLA2_B"/>
    <property type="match status" value="1"/>
</dbReference>
<name>A0AAV7QC00_PLEWA</name>
<dbReference type="PANTHER" id="PTHR10728:SF39">
    <property type="entry name" value="CYTOSOLIC PHOSPHOLIPASE A2 GAMMA"/>
    <property type="match status" value="1"/>
</dbReference>
<organism evidence="6 7">
    <name type="scientific">Pleurodeles waltl</name>
    <name type="common">Iberian ribbed newt</name>
    <dbReference type="NCBI Taxonomy" id="8319"/>
    <lineage>
        <taxon>Eukaryota</taxon>
        <taxon>Metazoa</taxon>
        <taxon>Chordata</taxon>
        <taxon>Craniata</taxon>
        <taxon>Vertebrata</taxon>
        <taxon>Euteleostomi</taxon>
        <taxon>Amphibia</taxon>
        <taxon>Batrachia</taxon>
        <taxon>Caudata</taxon>
        <taxon>Salamandroidea</taxon>
        <taxon>Salamandridae</taxon>
        <taxon>Pleurodelinae</taxon>
        <taxon>Pleurodeles</taxon>
    </lineage>
</organism>
<comment type="caution">
    <text evidence="6">The sequence shown here is derived from an EMBL/GenBank/DDBJ whole genome shotgun (WGS) entry which is preliminary data.</text>
</comment>
<protein>
    <recommendedName>
        <fullName evidence="5">PLA2c domain-containing protein</fullName>
    </recommendedName>
</protein>
<evidence type="ECO:0000256" key="2">
    <source>
        <dbReference type="ARBA" id="ARBA00023098"/>
    </source>
</evidence>
<dbReference type="InterPro" id="IPR016035">
    <property type="entry name" value="Acyl_Trfase/lysoPLipase"/>
</dbReference>
<gene>
    <name evidence="6" type="ORF">NDU88_004113</name>
</gene>
<dbReference type="SUPFAM" id="SSF52151">
    <property type="entry name" value="FabD/lysophospholipase-like"/>
    <property type="match status" value="1"/>
</dbReference>
<dbReference type="PANTHER" id="PTHR10728">
    <property type="entry name" value="CYTOSOLIC PHOSPHOLIPASE A2"/>
    <property type="match status" value="1"/>
</dbReference>
<keyword evidence="1 3" id="KW-0378">Hydrolase</keyword>
<sequence length="775" mass="88063">MEDRSRRDNIPENEEGSDMQAFLTSTLPKMISLDFDTPLEFQRAHRIGPKRSDNSSRPRPIIACLLRHNQTRQILQVARNHGPFQIDQHEIRITADYSKETNERRKAFLALRPRLRKLEMKYGLFDPARMWVTKNGVSKDFYNPDELRLFLDSFQSQSMDSLNTDSEHDIVGGSDRVETPHSGMEKAKTALYDTRASHRDATRGRNNRGTTQGTKRSNAEWLTKRTSRLPRRVTEDVQPAVRQETKESKDPHCRADKPRNPTTSPEGRGSLGSCARLAVAIYSSNHGTYKCWNMDKVPCVALLGSGGALRAMIALMGTLCELHNEDLLDSIMYLCGVSGSTWCMSSIYEDINWSKNVQDHESKLKEHRTKPTQNPLSLWEKLKHAFEEEVYSLTVLWSYLIGRHMIKQINENTLSNHKRACENGANPYPIYAAVEKSNLVDNKENSPGTWFEFTPHDAGFPDYGAFIRTEAVGSQFKKGDLSTIKAEQTICYLQGLWGSALADEQKMKTYIRDCIFSWFKGGHENEEKDEAVLEQFDEKCSCERCLAAEFLMGLPIEELESEVGHNALVRLEELLEATSSLNEKTVLIAKLMKCLISWQWGTTHNYLYKCSIKDTPVPKDLAEREYIHLIDAGLAINSGYPLVLRPERKVNLILSFDFSAGDPFETLTRTAAYCIANNIPFPDVTLHKNEEEEPSGCYIFKGPNVPTVMHIPLFNKENCAGEVEKYQNTFSTFQTSYSEDNVEDLLRVSKMNVQKNKSEILKELANAVQASVGHV</sequence>
<dbReference type="EMBL" id="JANPWB010000010">
    <property type="protein sequence ID" value="KAJ1137715.1"/>
    <property type="molecule type" value="Genomic_DNA"/>
</dbReference>
<feature type="region of interest" description="Disordered" evidence="4">
    <location>
        <begin position="161"/>
        <end position="270"/>
    </location>
</feature>
<evidence type="ECO:0000256" key="4">
    <source>
        <dbReference type="SAM" id="MobiDB-lite"/>
    </source>
</evidence>
<evidence type="ECO:0000256" key="1">
    <source>
        <dbReference type="ARBA" id="ARBA00022801"/>
    </source>
</evidence>
<proteinExistence type="predicted"/>
<evidence type="ECO:0000313" key="6">
    <source>
        <dbReference type="EMBL" id="KAJ1137715.1"/>
    </source>
</evidence>
<evidence type="ECO:0000313" key="7">
    <source>
        <dbReference type="Proteomes" id="UP001066276"/>
    </source>
</evidence>
<dbReference type="GO" id="GO:0046475">
    <property type="term" value="P:glycerophospholipid catabolic process"/>
    <property type="evidence" value="ECO:0007669"/>
    <property type="project" value="TreeGrafter"/>
</dbReference>
<keyword evidence="2 3" id="KW-0443">Lipid metabolism</keyword>
<evidence type="ECO:0000259" key="5">
    <source>
        <dbReference type="PROSITE" id="PS51210"/>
    </source>
</evidence>
<dbReference type="Gene3D" id="3.30.70.1820">
    <property type="entry name" value="L1 transposable element, RRM domain"/>
    <property type="match status" value="1"/>
</dbReference>
<evidence type="ECO:0000256" key="3">
    <source>
        <dbReference type="PROSITE-ProRule" id="PRU00555"/>
    </source>
</evidence>
<dbReference type="GO" id="GO:0005509">
    <property type="term" value="F:calcium ion binding"/>
    <property type="evidence" value="ECO:0007669"/>
    <property type="project" value="TreeGrafter"/>
</dbReference>
<dbReference type="InterPro" id="IPR002642">
    <property type="entry name" value="LysoPLipase_cat_dom"/>
</dbReference>